<proteinExistence type="predicted"/>
<dbReference type="Proteomes" id="UP001372338">
    <property type="component" value="Unassembled WGS sequence"/>
</dbReference>
<dbReference type="EMBL" id="JAYWIO010000008">
    <property type="protein sequence ID" value="KAK7245982.1"/>
    <property type="molecule type" value="Genomic_DNA"/>
</dbReference>
<sequence length="156" mass="17860">MGNCMTCLSQPNVDGKEIETDGREMEIDASVPVKKTNYSSCRSCIVIRRKLQNGEVYHLAPFLKQSVKPTTDNRKLKIRNVKIVLTTEQLKLLLSGSNKFQIKTRVACVRRKWLPSLPTIQEVNKLKDYKKPKQSSKKDLKKWQQVSDICVKSASH</sequence>
<reference evidence="1 2" key="1">
    <citation type="submission" date="2024-01" db="EMBL/GenBank/DDBJ databases">
        <title>The genomes of 5 underutilized Papilionoideae crops provide insights into root nodulation and disease resistanc.</title>
        <authorList>
            <person name="Yuan L."/>
        </authorList>
    </citation>
    <scope>NUCLEOTIDE SEQUENCE [LARGE SCALE GENOMIC DNA]</scope>
    <source>
        <strain evidence="1">ZHUSHIDOU_FW_LH</strain>
        <tissue evidence="1">Leaf</tissue>
    </source>
</reference>
<name>A0AAN9E685_CROPI</name>
<accession>A0AAN9E685</accession>
<gene>
    <name evidence="1" type="ORF">RIF29_40839</name>
</gene>
<dbReference type="AlphaFoldDB" id="A0AAN9E685"/>
<organism evidence="1 2">
    <name type="scientific">Crotalaria pallida</name>
    <name type="common">Smooth rattlebox</name>
    <name type="synonym">Crotalaria striata</name>
    <dbReference type="NCBI Taxonomy" id="3830"/>
    <lineage>
        <taxon>Eukaryota</taxon>
        <taxon>Viridiplantae</taxon>
        <taxon>Streptophyta</taxon>
        <taxon>Embryophyta</taxon>
        <taxon>Tracheophyta</taxon>
        <taxon>Spermatophyta</taxon>
        <taxon>Magnoliopsida</taxon>
        <taxon>eudicotyledons</taxon>
        <taxon>Gunneridae</taxon>
        <taxon>Pentapetalae</taxon>
        <taxon>rosids</taxon>
        <taxon>fabids</taxon>
        <taxon>Fabales</taxon>
        <taxon>Fabaceae</taxon>
        <taxon>Papilionoideae</taxon>
        <taxon>50 kb inversion clade</taxon>
        <taxon>genistoids sensu lato</taxon>
        <taxon>core genistoids</taxon>
        <taxon>Crotalarieae</taxon>
        <taxon>Crotalaria</taxon>
    </lineage>
</organism>
<evidence type="ECO:0000313" key="2">
    <source>
        <dbReference type="Proteomes" id="UP001372338"/>
    </source>
</evidence>
<comment type="caution">
    <text evidence="1">The sequence shown here is derived from an EMBL/GenBank/DDBJ whole genome shotgun (WGS) entry which is preliminary data.</text>
</comment>
<evidence type="ECO:0000313" key="1">
    <source>
        <dbReference type="EMBL" id="KAK7245982.1"/>
    </source>
</evidence>
<protein>
    <submittedName>
        <fullName evidence="1">Uncharacterized protein</fullName>
    </submittedName>
</protein>
<keyword evidence="2" id="KW-1185">Reference proteome</keyword>